<dbReference type="EMBL" id="CP012159">
    <property type="protein sequence ID" value="AKT36636.1"/>
    <property type="molecule type" value="Genomic_DNA"/>
</dbReference>
<dbReference type="PIRSF" id="PIRSF002211">
    <property type="entry name" value="Ribosomal_L30_bac-type"/>
    <property type="match status" value="1"/>
</dbReference>
<evidence type="ECO:0000313" key="9">
    <source>
        <dbReference type="Proteomes" id="UP000067626"/>
    </source>
</evidence>
<keyword evidence="4 6" id="KW-0687">Ribonucleoprotein</keyword>
<dbReference type="InterPro" id="IPR036919">
    <property type="entry name" value="Ribo_uL30_ferredoxin-like_sf"/>
</dbReference>
<proteinExistence type="inferred from homology"/>
<organism evidence="8 9">
    <name type="scientific">Chondromyces crocatus</name>
    <dbReference type="NCBI Taxonomy" id="52"/>
    <lineage>
        <taxon>Bacteria</taxon>
        <taxon>Pseudomonadati</taxon>
        <taxon>Myxococcota</taxon>
        <taxon>Polyangia</taxon>
        <taxon>Polyangiales</taxon>
        <taxon>Polyangiaceae</taxon>
        <taxon>Chondromyces</taxon>
    </lineage>
</organism>
<dbReference type="Gene3D" id="3.30.1390.20">
    <property type="entry name" value="Ribosomal protein L30, ferredoxin-like fold domain"/>
    <property type="match status" value="1"/>
</dbReference>
<protein>
    <recommendedName>
        <fullName evidence="5">50S ribosomal protein L30</fullName>
    </recommendedName>
</protein>
<accession>A0A0K1E6Z0</accession>
<evidence type="ECO:0000256" key="5">
    <source>
        <dbReference type="ARBA" id="ARBA00035492"/>
    </source>
</evidence>
<dbReference type="HAMAP" id="MF_01371_B">
    <property type="entry name" value="Ribosomal_uL30_B"/>
    <property type="match status" value="1"/>
</dbReference>
<dbReference type="GO" id="GO:0003735">
    <property type="term" value="F:structural constituent of ribosome"/>
    <property type="evidence" value="ECO:0007669"/>
    <property type="project" value="InterPro"/>
</dbReference>
<dbReference type="Proteomes" id="UP000067626">
    <property type="component" value="Chromosome"/>
</dbReference>
<dbReference type="AlphaFoldDB" id="A0A0K1E6Z0"/>
<dbReference type="RefSeq" id="WP_082362216.1">
    <property type="nucleotide sequence ID" value="NZ_CP012159.1"/>
</dbReference>
<dbReference type="InterPro" id="IPR005996">
    <property type="entry name" value="Ribosomal_uL30_bac-type"/>
</dbReference>
<name>A0A0K1E6Z0_CHOCO</name>
<dbReference type="GO" id="GO:0022625">
    <property type="term" value="C:cytosolic large ribosomal subunit"/>
    <property type="evidence" value="ECO:0007669"/>
    <property type="project" value="TreeGrafter"/>
</dbReference>
<evidence type="ECO:0000313" key="8">
    <source>
        <dbReference type="EMBL" id="AKT36636.1"/>
    </source>
</evidence>
<evidence type="ECO:0000256" key="6">
    <source>
        <dbReference type="RuleBase" id="RU003734"/>
    </source>
</evidence>
<dbReference type="PROSITE" id="PS00634">
    <property type="entry name" value="RIBOSOMAL_L30"/>
    <property type="match status" value="1"/>
</dbReference>
<dbReference type="SUPFAM" id="SSF55129">
    <property type="entry name" value="Ribosomal protein L30p/L7e"/>
    <property type="match status" value="1"/>
</dbReference>
<dbReference type="STRING" id="52.CMC5_007560"/>
<dbReference type="GO" id="GO:0006412">
    <property type="term" value="P:translation"/>
    <property type="evidence" value="ECO:0007669"/>
    <property type="project" value="InterPro"/>
</dbReference>
<evidence type="ECO:0000256" key="2">
    <source>
        <dbReference type="ARBA" id="ARBA00011838"/>
    </source>
</evidence>
<dbReference type="Pfam" id="PF00327">
    <property type="entry name" value="Ribosomal_L30"/>
    <property type="match status" value="1"/>
</dbReference>
<evidence type="ECO:0000256" key="3">
    <source>
        <dbReference type="ARBA" id="ARBA00022980"/>
    </source>
</evidence>
<dbReference type="KEGG" id="ccro:CMC5_007560"/>
<dbReference type="InterPro" id="IPR018038">
    <property type="entry name" value="Ribosomal_uL30_CS"/>
</dbReference>
<reference evidence="8 9" key="1">
    <citation type="submission" date="2015-07" db="EMBL/GenBank/DDBJ databases">
        <title>Genome analysis of myxobacterium Chondromyces crocatus Cm c5 reveals a high potential for natural compound synthesis and the genetic basis for the loss of fruiting body formation.</title>
        <authorList>
            <person name="Zaburannyi N."/>
            <person name="Bunk B."/>
            <person name="Maier J."/>
            <person name="Overmann J."/>
            <person name="Mueller R."/>
        </authorList>
    </citation>
    <scope>NUCLEOTIDE SEQUENCE [LARGE SCALE GENOMIC DNA]</scope>
    <source>
        <strain evidence="8 9">Cm c5</strain>
    </source>
</reference>
<dbReference type="InterPro" id="IPR016082">
    <property type="entry name" value="Ribosomal_uL30_ferredoxin-like"/>
</dbReference>
<dbReference type="CDD" id="cd01658">
    <property type="entry name" value="Ribosomal_L30"/>
    <property type="match status" value="1"/>
</dbReference>
<sequence length="65" mass="7080">MSSKLRVRQRASVIGRPEPVRRVIKGLGLRGPGSSVEVANTPSFRGMIKKVLHLVVVEEVNETAS</sequence>
<gene>
    <name evidence="8" type="primary">rpmD</name>
    <name evidence="8" type="ORF">CMC5_007560</name>
</gene>
<dbReference type="OrthoDB" id="9812790at2"/>
<feature type="domain" description="Large ribosomal subunit protein uL30-like ferredoxin-like fold" evidence="7">
    <location>
        <begin position="5"/>
        <end position="55"/>
    </location>
</feature>
<keyword evidence="9" id="KW-1185">Reference proteome</keyword>
<dbReference type="PANTHER" id="PTHR15892">
    <property type="entry name" value="MITOCHONDRIAL RIBOSOMAL PROTEIN L30"/>
    <property type="match status" value="1"/>
</dbReference>
<keyword evidence="3 6" id="KW-0689">Ribosomal protein</keyword>
<dbReference type="NCBIfam" id="TIGR01308">
    <property type="entry name" value="rpmD_bact"/>
    <property type="match status" value="1"/>
</dbReference>
<evidence type="ECO:0000256" key="1">
    <source>
        <dbReference type="ARBA" id="ARBA00007594"/>
    </source>
</evidence>
<evidence type="ECO:0000256" key="4">
    <source>
        <dbReference type="ARBA" id="ARBA00023274"/>
    </source>
</evidence>
<dbReference type="PANTHER" id="PTHR15892:SF2">
    <property type="entry name" value="LARGE RIBOSOMAL SUBUNIT PROTEIN UL30M"/>
    <property type="match status" value="1"/>
</dbReference>
<comment type="subunit">
    <text evidence="2">Part of the 50S ribosomal subunit.</text>
</comment>
<evidence type="ECO:0000259" key="7">
    <source>
        <dbReference type="Pfam" id="PF00327"/>
    </source>
</evidence>
<comment type="similarity">
    <text evidence="1 6">Belongs to the universal ribosomal protein uL30 family.</text>
</comment>